<evidence type="ECO:0000313" key="2">
    <source>
        <dbReference type="Proteomes" id="UP000245926"/>
    </source>
</evidence>
<dbReference type="EMBL" id="CP029550">
    <property type="protein sequence ID" value="AWN42859.1"/>
    <property type="molecule type" value="Genomic_DNA"/>
</dbReference>
<gene>
    <name evidence="1" type="ORF">DK389_23095</name>
</gene>
<sequence length="78" mass="8488">MHVDVTGINITRRKMAALEVDPTEVEALAQQARAMIEESLERSEGDGTAFWHAVSLIYRRGLPTPALAPASEQLDIAA</sequence>
<keyword evidence="2" id="KW-1185">Reference proteome</keyword>
<organism evidence="1 2">
    <name type="scientific">Methylobacterium durans</name>
    <dbReference type="NCBI Taxonomy" id="2202825"/>
    <lineage>
        <taxon>Bacteria</taxon>
        <taxon>Pseudomonadati</taxon>
        <taxon>Pseudomonadota</taxon>
        <taxon>Alphaproteobacteria</taxon>
        <taxon>Hyphomicrobiales</taxon>
        <taxon>Methylobacteriaceae</taxon>
        <taxon>Methylobacterium</taxon>
    </lineage>
</organism>
<protein>
    <submittedName>
        <fullName evidence="1">Uncharacterized protein</fullName>
    </submittedName>
</protein>
<dbReference type="AlphaFoldDB" id="A0A2U8WA25"/>
<evidence type="ECO:0000313" key="1">
    <source>
        <dbReference type="EMBL" id="AWN42859.1"/>
    </source>
</evidence>
<dbReference type="Proteomes" id="UP000245926">
    <property type="component" value="Chromosome"/>
</dbReference>
<accession>A0A2U8WA25</accession>
<dbReference type="KEGG" id="mets:DK389_23095"/>
<name>A0A2U8WA25_9HYPH</name>
<dbReference type="OrthoDB" id="8005575at2"/>
<proteinExistence type="predicted"/>
<reference evidence="2" key="1">
    <citation type="submission" date="2018-05" db="EMBL/GenBank/DDBJ databases">
        <title>Complete Genome Sequence of Methylobacterium sp. 17SD2-17.</title>
        <authorList>
            <person name="Srinivasan S."/>
        </authorList>
    </citation>
    <scope>NUCLEOTIDE SEQUENCE [LARGE SCALE GENOMIC DNA]</scope>
    <source>
        <strain evidence="2">17SD2-17</strain>
    </source>
</reference>